<dbReference type="GO" id="GO:0001591">
    <property type="term" value="F:dopamine neurotransmitter receptor activity, coupled via Gi/Go"/>
    <property type="evidence" value="ECO:0007669"/>
    <property type="project" value="TreeGrafter"/>
</dbReference>
<feature type="transmembrane region" description="Helical" evidence="12">
    <location>
        <begin position="202"/>
        <end position="221"/>
    </location>
</feature>
<dbReference type="GO" id="GO:0071875">
    <property type="term" value="P:adrenergic receptor signaling pathway"/>
    <property type="evidence" value="ECO:0007669"/>
    <property type="project" value="UniProtKB-ARBA"/>
</dbReference>
<reference evidence="14" key="3">
    <citation type="submission" date="2025-09" db="UniProtKB">
        <authorList>
            <consortium name="Ensembl"/>
        </authorList>
    </citation>
    <scope>IDENTIFICATION</scope>
</reference>
<feature type="transmembrane region" description="Helical" evidence="12">
    <location>
        <begin position="366"/>
        <end position="387"/>
    </location>
</feature>
<reference evidence="14" key="2">
    <citation type="submission" date="2025-08" db="UniProtKB">
        <authorList>
            <consortium name="Ensembl"/>
        </authorList>
    </citation>
    <scope>IDENTIFICATION</scope>
</reference>
<feature type="transmembrane region" description="Helical" evidence="12">
    <location>
        <begin position="84"/>
        <end position="109"/>
    </location>
</feature>
<proteinExistence type="inferred from homology"/>
<dbReference type="PRINTS" id="PR00569">
    <property type="entry name" value="DOPAMINED4R"/>
</dbReference>
<accession>A0AAY4ELR2</accession>
<keyword evidence="8 10" id="KW-0675">Receptor</keyword>
<dbReference type="Gene3D" id="1.20.1070.10">
    <property type="entry name" value="Rhodopsin 7-helix transmembrane proteins"/>
    <property type="match status" value="1"/>
</dbReference>
<evidence type="ECO:0000256" key="10">
    <source>
        <dbReference type="RuleBase" id="RU000688"/>
    </source>
</evidence>
<dbReference type="GO" id="GO:0043266">
    <property type="term" value="P:regulation of potassium ion transport"/>
    <property type="evidence" value="ECO:0007669"/>
    <property type="project" value="TreeGrafter"/>
</dbReference>
<dbReference type="GO" id="GO:0045202">
    <property type="term" value="C:synapse"/>
    <property type="evidence" value="ECO:0007669"/>
    <property type="project" value="GOC"/>
</dbReference>
<dbReference type="GO" id="GO:0060158">
    <property type="term" value="P:phospholipase C-activating dopamine receptor signaling pathway"/>
    <property type="evidence" value="ECO:0007669"/>
    <property type="project" value="TreeGrafter"/>
</dbReference>
<keyword evidence="3 10" id="KW-0812">Transmembrane</keyword>
<dbReference type="FunFam" id="1.20.1070.10:FF:000066">
    <property type="entry name" value="Dopamine receptor D3"/>
    <property type="match status" value="1"/>
</dbReference>
<evidence type="ECO:0000256" key="12">
    <source>
        <dbReference type="SAM" id="Phobius"/>
    </source>
</evidence>
<sequence length="441" mass="48848">MRAGQGVFGSLQERTAPRRAGRRRRAAEAPDGGDGRVERGASGVRAGARHGRGTRGTLVRPAGMPDNLTNASHAAPPRDPGHNFLALIFGVPLIVVIICGNVLVCLSVYTEKALKTTTNYFIVSLAVADLLLAVLVLPLYVYAEFQDGVWSLNMTVCDGLMTMDVMLCTASIFNLCAISVDRFIAVSIPLNYNRKHVDQRQVVLLSATWILALAVASPVMFGINNVPHRNQTECKLEDDNYVIYSSVCSFFIPCPIMLLLYCGMFRGLRQWEEVRKAKLRKSMQTCQKLQEAAVGLPPLAGLPPPLPPVIDRDLTDMTLEELDQYPETDCEFKGDSVPTLAFRGGVNGQEPFKRKRAKINGRERKAMRVLPVVVGAFLFCWTPFFVVHTLRAMCTTCDIPASLMSTVTWLGYVNSALNPIIYTVFNTEFRKFFRKFVPSCC</sequence>
<evidence type="ECO:0000256" key="8">
    <source>
        <dbReference type="ARBA" id="ARBA00023170"/>
    </source>
</evidence>
<evidence type="ECO:0000313" key="14">
    <source>
        <dbReference type="Ensembl" id="ENSDCDP00010058101.1"/>
    </source>
</evidence>
<evidence type="ECO:0000256" key="6">
    <source>
        <dbReference type="ARBA" id="ARBA00023136"/>
    </source>
</evidence>
<dbReference type="GeneTree" id="ENSGT00940000160974"/>
<dbReference type="GO" id="GO:0051967">
    <property type="term" value="P:negative regulation of synaptic transmission, glutamatergic"/>
    <property type="evidence" value="ECO:0007669"/>
    <property type="project" value="TreeGrafter"/>
</dbReference>
<keyword evidence="6 12" id="KW-0472">Membrane</keyword>
<evidence type="ECO:0000256" key="1">
    <source>
        <dbReference type="ARBA" id="ARBA00004651"/>
    </source>
</evidence>
<dbReference type="RefSeq" id="XP_028815008.1">
    <property type="nucleotide sequence ID" value="XM_028959175.1"/>
</dbReference>
<dbReference type="GO" id="GO:0014059">
    <property type="term" value="P:regulation of dopamine secretion"/>
    <property type="evidence" value="ECO:0007669"/>
    <property type="project" value="TreeGrafter"/>
</dbReference>
<feature type="region of interest" description="Disordered" evidence="11">
    <location>
        <begin position="1"/>
        <end position="75"/>
    </location>
</feature>
<evidence type="ECO:0000256" key="11">
    <source>
        <dbReference type="SAM" id="MobiDB-lite"/>
    </source>
</evidence>
<dbReference type="PRINTS" id="PR00237">
    <property type="entry name" value="GPCRRHODOPSN"/>
</dbReference>
<evidence type="ECO:0000259" key="13">
    <source>
        <dbReference type="PROSITE" id="PS50262"/>
    </source>
</evidence>
<keyword evidence="5 10" id="KW-0297">G-protein coupled receptor</keyword>
<evidence type="ECO:0000313" key="15">
    <source>
        <dbReference type="Proteomes" id="UP000694580"/>
    </source>
</evidence>
<dbReference type="PRINTS" id="PR00242">
    <property type="entry name" value="DOPAMINER"/>
</dbReference>
<feature type="transmembrane region" description="Helical" evidence="12">
    <location>
        <begin position="121"/>
        <end position="143"/>
    </location>
</feature>
<dbReference type="PANTHER" id="PTHR24248">
    <property type="entry name" value="ADRENERGIC RECEPTOR-RELATED G-PROTEIN COUPLED RECEPTOR"/>
    <property type="match status" value="1"/>
</dbReference>
<dbReference type="GO" id="GO:0007195">
    <property type="term" value="P:adenylate cyclase-inhibiting dopamine receptor signaling pathway"/>
    <property type="evidence" value="ECO:0007669"/>
    <property type="project" value="InterPro"/>
</dbReference>
<dbReference type="InterPro" id="IPR002185">
    <property type="entry name" value="Dopamine_D4_rcpt"/>
</dbReference>
<dbReference type="CDD" id="cd15308">
    <property type="entry name" value="7tmA_D4_dopamine_R"/>
    <property type="match status" value="1"/>
</dbReference>
<keyword evidence="4 12" id="KW-1133">Transmembrane helix</keyword>
<keyword evidence="9 10" id="KW-0807">Transducer</keyword>
<protein>
    <recommendedName>
        <fullName evidence="13">G-protein coupled receptors family 1 profile domain-containing protein</fullName>
    </recommendedName>
</protein>
<dbReference type="GO" id="GO:0004930">
    <property type="term" value="F:G protein-coupled receptor activity"/>
    <property type="evidence" value="ECO:0007669"/>
    <property type="project" value="UniProtKB-KW"/>
</dbReference>
<keyword evidence="2" id="KW-1003">Cell membrane</keyword>
<feature type="domain" description="G-protein coupled receptors family 1 profile" evidence="13">
    <location>
        <begin position="100"/>
        <end position="422"/>
    </location>
</feature>
<dbReference type="PANTHER" id="PTHR24248:SF143">
    <property type="entry name" value="D(4) DOPAMINE RECEPTOR"/>
    <property type="match status" value="1"/>
</dbReference>
<comment type="similarity">
    <text evidence="10">Belongs to the G-protein coupled receptor 1 family.</text>
</comment>
<dbReference type="Ensembl" id="ENSDCDT00010068796.1">
    <property type="protein sequence ID" value="ENSDCDP00010058101.1"/>
    <property type="gene ID" value="ENSDCDG00010032772.1"/>
</dbReference>
<comment type="subcellular location">
    <subcellularLocation>
        <location evidence="1">Cell membrane</location>
        <topology evidence="1">Multi-pass membrane protein</topology>
    </subcellularLocation>
</comment>
<dbReference type="Pfam" id="PF00001">
    <property type="entry name" value="7tm_1"/>
    <property type="match status" value="1"/>
</dbReference>
<dbReference type="GeneID" id="114767407"/>
<dbReference type="InterPro" id="IPR000276">
    <property type="entry name" value="GPCR_Rhodpsn"/>
</dbReference>
<evidence type="ECO:0000256" key="3">
    <source>
        <dbReference type="ARBA" id="ARBA00022692"/>
    </source>
</evidence>
<dbReference type="GO" id="GO:0051481">
    <property type="term" value="P:negative regulation of cytosolic calcium ion concentration"/>
    <property type="evidence" value="ECO:0007669"/>
    <property type="project" value="TreeGrafter"/>
</dbReference>
<evidence type="ECO:0000256" key="4">
    <source>
        <dbReference type="ARBA" id="ARBA00022989"/>
    </source>
</evidence>
<feature type="transmembrane region" description="Helical" evidence="12">
    <location>
        <begin position="407"/>
        <end position="425"/>
    </location>
</feature>
<reference evidence="14 15" key="1">
    <citation type="submission" date="2020-06" db="EMBL/GenBank/DDBJ databases">
        <authorList>
            <consortium name="Wellcome Sanger Institute Data Sharing"/>
        </authorList>
    </citation>
    <scope>NUCLEOTIDE SEQUENCE [LARGE SCALE GENOMIC DNA]</scope>
</reference>
<dbReference type="SUPFAM" id="SSF81321">
    <property type="entry name" value="Family A G protein-coupled receptor-like"/>
    <property type="match status" value="1"/>
</dbReference>
<keyword evidence="7" id="KW-1015">Disulfide bond</keyword>
<evidence type="ECO:0000256" key="9">
    <source>
        <dbReference type="ARBA" id="ARBA00023224"/>
    </source>
</evidence>
<dbReference type="PROSITE" id="PS50262">
    <property type="entry name" value="G_PROTEIN_RECEP_F1_2"/>
    <property type="match status" value="1"/>
</dbReference>
<name>A0AAY4ELR2_9TELE</name>
<dbReference type="AlphaFoldDB" id="A0AAY4ELR2"/>
<dbReference type="GO" id="GO:0005886">
    <property type="term" value="C:plasma membrane"/>
    <property type="evidence" value="ECO:0007669"/>
    <property type="project" value="UniProtKB-SubCell"/>
</dbReference>
<gene>
    <name evidence="14" type="primary">drd4a</name>
</gene>
<keyword evidence="15" id="KW-1185">Reference proteome</keyword>
<dbReference type="Proteomes" id="UP000694580">
    <property type="component" value="Chromosome 17"/>
</dbReference>
<evidence type="ECO:0000256" key="7">
    <source>
        <dbReference type="ARBA" id="ARBA00023157"/>
    </source>
</evidence>
<dbReference type="PROSITE" id="PS00237">
    <property type="entry name" value="G_PROTEIN_RECEP_F1_1"/>
    <property type="match status" value="1"/>
</dbReference>
<dbReference type="InterPro" id="IPR017452">
    <property type="entry name" value="GPCR_Rhodpsn_7TM"/>
</dbReference>
<feature type="transmembrane region" description="Helical" evidence="12">
    <location>
        <begin position="163"/>
        <end position="190"/>
    </location>
</feature>
<dbReference type="SMART" id="SM01381">
    <property type="entry name" value="7TM_GPCR_Srsx"/>
    <property type="match status" value="1"/>
</dbReference>
<evidence type="ECO:0000256" key="5">
    <source>
        <dbReference type="ARBA" id="ARBA00023040"/>
    </source>
</evidence>
<evidence type="ECO:0000256" key="2">
    <source>
        <dbReference type="ARBA" id="ARBA00022475"/>
    </source>
</evidence>
<organism evidence="14 15">
    <name type="scientific">Denticeps clupeoides</name>
    <name type="common">denticle herring</name>
    <dbReference type="NCBI Taxonomy" id="299321"/>
    <lineage>
        <taxon>Eukaryota</taxon>
        <taxon>Metazoa</taxon>
        <taxon>Chordata</taxon>
        <taxon>Craniata</taxon>
        <taxon>Vertebrata</taxon>
        <taxon>Euteleostomi</taxon>
        <taxon>Actinopterygii</taxon>
        <taxon>Neopterygii</taxon>
        <taxon>Teleostei</taxon>
        <taxon>Clupei</taxon>
        <taxon>Clupeiformes</taxon>
        <taxon>Denticipitoidei</taxon>
        <taxon>Denticipitidae</taxon>
        <taxon>Denticeps</taxon>
    </lineage>
</organism>
<feature type="transmembrane region" description="Helical" evidence="12">
    <location>
        <begin position="241"/>
        <end position="261"/>
    </location>
</feature>
<dbReference type="InterPro" id="IPR000929">
    <property type="entry name" value="Dopamine_rcpt"/>
</dbReference>